<evidence type="ECO:0000313" key="3">
    <source>
        <dbReference type="Proteomes" id="UP000472727"/>
    </source>
</evidence>
<evidence type="ECO:0000256" key="1">
    <source>
        <dbReference type="SAM" id="MobiDB-lite"/>
    </source>
</evidence>
<reference evidence="2 3" key="1">
    <citation type="submission" date="2019-06" db="EMBL/GenBank/DDBJ databases">
        <authorList>
            <person name="Palmer J.M."/>
        </authorList>
    </citation>
    <scope>NUCLEOTIDE SEQUENCE [LARGE SCALE GENOMIC DNA]</scope>
    <source>
        <strain evidence="2 3">TWF106</strain>
    </source>
</reference>
<protein>
    <submittedName>
        <fullName evidence="2">Uncharacterized protein</fullName>
    </submittedName>
</protein>
<feature type="region of interest" description="Disordered" evidence="1">
    <location>
        <begin position="1"/>
        <end position="28"/>
    </location>
</feature>
<dbReference type="EMBL" id="WIWS01000201">
    <property type="protein sequence ID" value="KAF3198686.1"/>
    <property type="molecule type" value="Genomic_DNA"/>
</dbReference>
<organism evidence="2 3">
    <name type="scientific">Orbilia oligospora</name>
    <name type="common">Nematode-trapping fungus</name>
    <name type="synonym">Arthrobotrys oligospora</name>
    <dbReference type="NCBI Taxonomy" id="2813651"/>
    <lineage>
        <taxon>Eukaryota</taxon>
        <taxon>Fungi</taxon>
        <taxon>Dikarya</taxon>
        <taxon>Ascomycota</taxon>
        <taxon>Pezizomycotina</taxon>
        <taxon>Orbiliomycetes</taxon>
        <taxon>Orbiliales</taxon>
        <taxon>Orbiliaceae</taxon>
        <taxon>Orbilia</taxon>
    </lineage>
</organism>
<proteinExistence type="predicted"/>
<comment type="caution">
    <text evidence="2">The sequence shown here is derived from an EMBL/GenBank/DDBJ whole genome shotgun (WGS) entry which is preliminary data.</text>
</comment>
<sequence length="71" mass="7806">MKQHILRKPGNPEAPQRDKGAASQLSHAPEQRLLKAGTDCKLAPDQGFSTTTRPTWRLGVTASSGWFFKNS</sequence>
<evidence type="ECO:0000313" key="2">
    <source>
        <dbReference type="EMBL" id="KAF3198686.1"/>
    </source>
</evidence>
<dbReference type="AlphaFoldDB" id="A0A7C8UHM8"/>
<dbReference type="Proteomes" id="UP000472727">
    <property type="component" value="Unassembled WGS sequence"/>
</dbReference>
<accession>A0A7C8UHM8</accession>
<name>A0A7C8UHM8_ORBOL</name>
<gene>
    <name evidence="2" type="ORF">TWF106_004495</name>
</gene>